<dbReference type="PANTHER" id="PTHR44520">
    <property type="entry name" value="RESPONSE REGULATOR RCP1-RELATED"/>
    <property type="match status" value="1"/>
</dbReference>
<gene>
    <name evidence="3" type="ORF">QJ048_22790</name>
</gene>
<feature type="domain" description="Response regulatory" evidence="2">
    <location>
        <begin position="5"/>
        <end position="129"/>
    </location>
</feature>
<dbReference type="InterPro" id="IPR052893">
    <property type="entry name" value="TCS_response_regulator"/>
</dbReference>
<sequence>MEKLFVLIAEDDADDRFLLQNAFEEMGYTDKLEFVENGVELMDFLQNNSNNSNSVPGFILLDLNMPKKDGREVLKELKQHEDYKTIPVVVFSTTKNETEVKRCYELGANTYVVKPVSYDSLLKFVENIRSYWFNVATIPM</sequence>
<keyword evidence="4" id="KW-1185">Reference proteome</keyword>
<feature type="modified residue" description="4-aspartylphosphate" evidence="1">
    <location>
        <position position="62"/>
    </location>
</feature>
<name>A0ABT6RJP3_9BACT</name>
<evidence type="ECO:0000313" key="3">
    <source>
        <dbReference type="EMBL" id="MDI3322635.1"/>
    </source>
</evidence>
<proteinExistence type="predicted"/>
<evidence type="ECO:0000256" key="1">
    <source>
        <dbReference type="PROSITE-ProRule" id="PRU00169"/>
    </source>
</evidence>
<dbReference type="Pfam" id="PF00072">
    <property type="entry name" value="Response_reg"/>
    <property type="match status" value="1"/>
</dbReference>
<comment type="caution">
    <text evidence="3">The sequence shown here is derived from an EMBL/GenBank/DDBJ whole genome shotgun (WGS) entry which is preliminary data.</text>
</comment>
<dbReference type="SUPFAM" id="SSF52172">
    <property type="entry name" value="CheY-like"/>
    <property type="match status" value="1"/>
</dbReference>
<protein>
    <submittedName>
        <fullName evidence="3">Response regulator</fullName>
    </submittedName>
</protein>
<evidence type="ECO:0000259" key="2">
    <source>
        <dbReference type="PROSITE" id="PS50110"/>
    </source>
</evidence>
<dbReference type="Gene3D" id="3.40.50.2300">
    <property type="match status" value="1"/>
</dbReference>
<organism evidence="3 4">
    <name type="scientific">Pinibacter soli</name>
    <dbReference type="NCBI Taxonomy" id="3044211"/>
    <lineage>
        <taxon>Bacteria</taxon>
        <taxon>Pseudomonadati</taxon>
        <taxon>Bacteroidota</taxon>
        <taxon>Chitinophagia</taxon>
        <taxon>Chitinophagales</taxon>
        <taxon>Chitinophagaceae</taxon>
        <taxon>Pinibacter</taxon>
    </lineage>
</organism>
<accession>A0ABT6RJP3</accession>
<dbReference type="RefSeq" id="WP_282336775.1">
    <property type="nucleotide sequence ID" value="NZ_JASBRG010000008.1"/>
</dbReference>
<dbReference type="SMART" id="SM00448">
    <property type="entry name" value="REC"/>
    <property type="match status" value="1"/>
</dbReference>
<dbReference type="PANTHER" id="PTHR44520:SF2">
    <property type="entry name" value="RESPONSE REGULATOR RCP1"/>
    <property type="match status" value="1"/>
</dbReference>
<dbReference type="CDD" id="cd17557">
    <property type="entry name" value="REC_Rcp-like"/>
    <property type="match status" value="1"/>
</dbReference>
<reference evidence="3 4" key="1">
    <citation type="submission" date="2023-05" db="EMBL/GenBank/DDBJ databases">
        <title>Genome sequence of Pinibacter sp. MAH-24.</title>
        <authorList>
            <person name="Huq M.A."/>
        </authorList>
    </citation>
    <scope>NUCLEOTIDE SEQUENCE [LARGE SCALE GENOMIC DNA]</scope>
    <source>
        <strain evidence="3 4">MAH-24</strain>
    </source>
</reference>
<dbReference type="EMBL" id="JASBRG010000008">
    <property type="protein sequence ID" value="MDI3322635.1"/>
    <property type="molecule type" value="Genomic_DNA"/>
</dbReference>
<evidence type="ECO:0000313" key="4">
    <source>
        <dbReference type="Proteomes" id="UP001226434"/>
    </source>
</evidence>
<keyword evidence="1" id="KW-0597">Phosphoprotein</keyword>
<dbReference type="InterPro" id="IPR001789">
    <property type="entry name" value="Sig_transdc_resp-reg_receiver"/>
</dbReference>
<dbReference type="Proteomes" id="UP001226434">
    <property type="component" value="Unassembled WGS sequence"/>
</dbReference>
<dbReference type="InterPro" id="IPR011006">
    <property type="entry name" value="CheY-like_superfamily"/>
</dbReference>
<dbReference type="PROSITE" id="PS50110">
    <property type="entry name" value="RESPONSE_REGULATORY"/>
    <property type="match status" value="1"/>
</dbReference>